<dbReference type="Proteomes" id="UP000463224">
    <property type="component" value="Unassembled WGS sequence"/>
</dbReference>
<protein>
    <submittedName>
        <fullName evidence="3">ATPase</fullName>
    </submittedName>
</protein>
<evidence type="ECO:0000256" key="1">
    <source>
        <dbReference type="ARBA" id="ARBA00006817"/>
    </source>
</evidence>
<dbReference type="EMBL" id="WPHG01000003">
    <property type="protein sequence ID" value="MVA98120.1"/>
    <property type="molecule type" value="Genomic_DNA"/>
</dbReference>
<name>A0A844QJI3_9HYPH</name>
<dbReference type="AlphaFoldDB" id="A0A844QJI3"/>
<evidence type="ECO:0000313" key="4">
    <source>
        <dbReference type="Proteomes" id="UP000463224"/>
    </source>
</evidence>
<evidence type="ECO:0000313" key="3">
    <source>
        <dbReference type="EMBL" id="MVA98120.1"/>
    </source>
</evidence>
<dbReference type="Pfam" id="PF08327">
    <property type="entry name" value="AHSA1"/>
    <property type="match status" value="1"/>
</dbReference>
<feature type="domain" description="Activator of Hsp90 ATPase homologue 1/2-like C-terminal" evidence="2">
    <location>
        <begin position="26"/>
        <end position="155"/>
    </location>
</feature>
<dbReference type="CDD" id="cd08899">
    <property type="entry name" value="SRPBCC_CalC_Aha1-like_6"/>
    <property type="match status" value="1"/>
</dbReference>
<sequence length="181" mass="20003">MAMFDESYGVATAADTVRLERRLPGPAERIWAYLTQADKRRQWLADGDMELSAGGAARLVFRHANFTDEAPPARYCEMNQNGVAAEARILECDPPRVLAMTWPGDGEDSVVRFELFPDGDEVLLVVTHTRLADLDAMANVSSGWHAHLAVLEAALAGTATPPFWSRITALEADYKERLSRN</sequence>
<keyword evidence="4" id="KW-1185">Reference proteome</keyword>
<comment type="similarity">
    <text evidence="1">Belongs to the AHA1 family.</text>
</comment>
<organism evidence="3 4">
    <name type="scientific">Nitratireductor arenosus</name>
    <dbReference type="NCBI Taxonomy" id="2682096"/>
    <lineage>
        <taxon>Bacteria</taxon>
        <taxon>Pseudomonadati</taxon>
        <taxon>Pseudomonadota</taxon>
        <taxon>Alphaproteobacteria</taxon>
        <taxon>Hyphomicrobiales</taxon>
        <taxon>Phyllobacteriaceae</taxon>
        <taxon>Nitratireductor</taxon>
    </lineage>
</organism>
<accession>A0A844QJI3</accession>
<comment type="caution">
    <text evidence="3">The sequence shown here is derived from an EMBL/GenBank/DDBJ whole genome shotgun (WGS) entry which is preliminary data.</text>
</comment>
<dbReference type="Gene3D" id="3.30.530.20">
    <property type="match status" value="1"/>
</dbReference>
<reference evidence="3 4" key="1">
    <citation type="submission" date="2019-12" db="EMBL/GenBank/DDBJ databases">
        <title>Nitratireductor arenosus sp. nov., Isolated from sea sand, Jeju island, South Korea.</title>
        <authorList>
            <person name="Kim W."/>
        </authorList>
    </citation>
    <scope>NUCLEOTIDE SEQUENCE [LARGE SCALE GENOMIC DNA]</scope>
    <source>
        <strain evidence="3 4">CAU 1489</strain>
    </source>
</reference>
<dbReference type="InterPro" id="IPR023393">
    <property type="entry name" value="START-like_dom_sf"/>
</dbReference>
<gene>
    <name evidence="3" type="ORF">GN330_12790</name>
</gene>
<evidence type="ECO:0000259" key="2">
    <source>
        <dbReference type="Pfam" id="PF08327"/>
    </source>
</evidence>
<dbReference type="InterPro" id="IPR013538">
    <property type="entry name" value="ASHA1/2-like_C"/>
</dbReference>
<proteinExistence type="inferred from homology"/>
<dbReference type="SUPFAM" id="SSF55961">
    <property type="entry name" value="Bet v1-like"/>
    <property type="match status" value="1"/>
</dbReference>